<keyword evidence="2" id="KW-0472">Membrane</keyword>
<organism evidence="3 4">
    <name type="scientific">Eutypa lata (strain UCR-EL1)</name>
    <name type="common">Grapevine dieback disease fungus</name>
    <name type="synonym">Eutypa armeniacae</name>
    <dbReference type="NCBI Taxonomy" id="1287681"/>
    <lineage>
        <taxon>Eukaryota</taxon>
        <taxon>Fungi</taxon>
        <taxon>Dikarya</taxon>
        <taxon>Ascomycota</taxon>
        <taxon>Pezizomycotina</taxon>
        <taxon>Sordariomycetes</taxon>
        <taxon>Xylariomycetidae</taxon>
        <taxon>Xylariales</taxon>
        <taxon>Diatrypaceae</taxon>
        <taxon>Eutypa</taxon>
    </lineage>
</organism>
<dbReference type="GO" id="GO:0016491">
    <property type="term" value="F:oxidoreductase activity"/>
    <property type="evidence" value="ECO:0007669"/>
    <property type="project" value="UniProtKB-KW"/>
</dbReference>
<dbReference type="Gene3D" id="3.40.50.720">
    <property type="entry name" value="NAD(P)-binding Rossmann-like Domain"/>
    <property type="match status" value="1"/>
</dbReference>
<evidence type="ECO:0000256" key="1">
    <source>
        <dbReference type="ARBA" id="ARBA00023002"/>
    </source>
</evidence>
<dbReference type="OMA" id="RECNARF"/>
<gene>
    <name evidence="3" type="ORF">UCREL1_6842</name>
</gene>
<keyword evidence="2" id="KW-1133">Transmembrane helix</keyword>
<dbReference type="KEGG" id="ela:UCREL1_6842"/>
<proteinExistence type="predicted"/>
<dbReference type="AlphaFoldDB" id="M7SIS2"/>
<keyword evidence="4" id="KW-1185">Reference proteome</keyword>
<sequence length="309" mass="34772">MVKTAEVVAANSRFASEHHEGRVCVFASATSGIGLGTLRRLATMLYSSTFYILGRSESKFRSELERLRKSAPTSKFVVIEAQVSLIRSIDAASERIISMDKKIDLLCISPGGMPFQGEILTEEGLELYYALSYWSRARLVSNLLPLLRQSREARVLSILNGTLEKKINEDDIGLKNWGIVPVVNHTTMCTSLAFDYLAADSSNKRIAFIHVTPGFVNTGTPRTTFPSKRDGYLWWAFVSFMQIVSGWIIIHFGKSLQESGERHAFYLASDEYKPGLRLAKRSNDAQPPNTALKYYQERGWQSKIWDLTV</sequence>
<dbReference type="eggNOG" id="ENOG502SKT9">
    <property type="taxonomic scope" value="Eukaryota"/>
</dbReference>
<dbReference type="OrthoDB" id="2898509at2759"/>
<dbReference type="InterPro" id="IPR036291">
    <property type="entry name" value="NAD(P)-bd_dom_sf"/>
</dbReference>
<dbReference type="PANTHER" id="PTHR47534">
    <property type="entry name" value="YALI0E05731P"/>
    <property type="match status" value="1"/>
</dbReference>
<name>M7SIS2_EUTLA</name>
<reference evidence="4" key="1">
    <citation type="journal article" date="2013" name="Genome Announc.">
        <title>Draft genome sequence of the grapevine dieback fungus Eutypa lata UCR-EL1.</title>
        <authorList>
            <person name="Blanco-Ulate B."/>
            <person name="Rolshausen P.E."/>
            <person name="Cantu D."/>
        </authorList>
    </citation>
    <scope>NUCLEOTIDE SEQUENCE [LARGE SCALE GENOMIC DNA]</scope>
    <source>
        <strain evidence="4">UCR-EL1</strain>
    </source>
</reference>
<dbReference type="Proteomes" id="UP000012174">
    <property type="component" value="Unassembled WGS sequence"/>
</dbReference>
<evidence type="ECO:0000313" key="3">
    <source>
        <dbReference type="EMBL" id="EMR66224.1"/>
    </source>
</evidence>
<dbReference type="SUPFAM" id="SSF51735">
    <property type="entry name" value="NAD(P)-binding Rossmann-fold domains"/>
    <property type="match status" value="1"/>
</dbReference>
<dbReference type="InterPro" id="IPR052228">
    <property type="entry name" value="Sec_Metab_Biosynth_Oxidored"/>
</dbReference>
<keyword evidence="1" id="KW-0560">Oxidoreductase</keyword>
<keyword evidence="2" id="KW-0812">Transmembrane</keyword>
<evidence type="ECO:0000313" key="4">
    <source>
        <dbReference type="Proteomes" id="UP000012174"/>
    </source>
</evidence>
<dbReference type="EMBL" id="KB706696">
    <property type="protein sequence ID" value="EMR66224.1"/>
    <property type="molecule type" value="Genomic_DNA"/>
</dbReference>
<evidence type="ECO:0000256" key="2">
    <source>
        <dbReference type="SAM" id="Phobius"/>
    </source>
</evidence>
<protein>
    <submittedName>
        <fullName evidence="3">Putative short-chain dehydrogenase reductase protein</fullName>
    </submittedName>
</protein>
<dbReference type="PANTHER" id="PTHR47534:SF3">
    <property type="entry name" value="ALCOHOL DEHYDROGENASE-LIKE C-TERMINAL DOMAIN-CONTAINING PROTEIN"/>
    <property type="match status" value="1"/>
</dbReference>
<feature type="transmembrane region" description="Helical" evidence="2">
    <location>
        <begin position="232"/>
        <end position="252"/>
    </location>
</feature>
<dbReference type="HOGENOM" id="CLU_044999_0_2_1"/>
<accession>M7SIS2</accession>